<name>A0AB39AJH8_9CAUD</name>
<evidence type="ECO:0000313" key="1">
    <source>
        <dbReference type="EMBL" id="XDG30873.1"/>
    </source>
</evidence>
<organism evidence="1">
    <name type="scientific">Vibrio phage P018-4</name>
    <dbReference type="NCBI Taxonomy" id="3229728"/>
    <lineage>
        <taxon>Viruses</taxon>
        <taxon>Duplodnaviria</taxon>
        <taxon>Heunggongvirae</taxon>
        <taxon>Uroviricota</taxon>
        <taxon>Caudoviricetes</taxon>
    </lineage>
</organism>
<protein>
    <submittedName>
        <fullName evidence="1">Uncharacterized protein</fullName>
    </submittedName>
</protein>
<reference evidence="1" key="1">
    <citation type="submission" date="2024-06" db="EMBL/GenBank/DDBJ databases">
        <authorList>
            <person name="Yang R."/>
        </authorList>
    </citation>
    <scope>NUCLEOTIDE SEQUENCE</scope>
</reference>
<sequence length="81" mass="9210">MDYVLQHKGSVFAEYAVIVIDYMYCSQSTVGDGLTFSLSVTDEGRDATKFLSINDAFWILSQVVEEGIFDNWDVLPYVEEK</sequence>
<accession>A0AB39AJH8</accession>
<dbReference type="EMBL" id="PP934186">
    <property type="protein sequence ID" value="XDG30873.1"/>
    <property type="molecule type" value="Genomic_DNA"/>
</dbReference>
<proteinExistence type="predicted"/>